<dbReference type="InterPro" id="IPR000182">
    <property type="entry name" value="GNAT_dom"/>
</dbReference>
<evidence type="ECO:0000259" key="3">
    <source>
        <dbReference type="PROSITE" id="PS51186"/>
    </source>
</evidence>
<dbReference type="PANTHER" id="PTHR43877:SF2">
    <property type="entry name" value="AMINOALKYLPHOSPHONATE N-ACETYLTRANSFERASE-RELATED"/>
    <property type="match status" value="1"/>
</dbReference>
<dbReference type="Pfam" id="PF00583">
    <property type="entry name" value="Acetyltransf_1"/>
    <property type="match status" value="1"/>
</dbReference>
<dbReference type="OrthoDB" id="273614at2"/>
<dbReference type="InterPro" id="IPR016181">
    <property type="entry name" value="Acyl_CoA_acyltransferase"/>
</dbReference>
<evidence type="ECO:0000313" key="5">
    <source>
        <dbReference type="Proteomes" id="UP000818266"/>
    </source>
</evidence>
<keyword evidence="2" id="KW-0012">Acyltransferase</keyword>
<dbReference type="PROSITE" id="PS51186">
    <property type="entry name" value="GNAT"/>
    <property type="match status" value="1"/>
</dbReference>
<dbReference type="InterPro" id="IPR050832">
    <property type="entry name" value="Bact_Acetyltransf"/>
</dbReference>
<proteinExistence type="predicted"/>
<dbReference type="RefSeq" id="WP_152582010.1">
    <property type="nucleotide sequence ID" value="NZ_JAVJPO010000021.1"/>
</dbReference>
<dbReference type="AlphaFoldDB" id="A0A9E5MJV3"/>
<keyword evidence="1" id="KW-0808">Transferase</keyword>
<feature type="domain" description="N-acetyltransferase" evidence="3">
    <location>
        <begin position="4"/>
        <end position="169"/>
    </location>
</feature>
<protein>
    <submittedName>
        <fullName evidence="4">GNAT family N-acetyltransferase</fullName>
    </submittedName>
</protein>
<dbReference type="Gene3D" id="3.40.630.30">
    <property type="match status" value="1"/>
</dbReference>
<comment type="caution">
    <text evidence="4">The sequence shown here is derived from an EMBL/GenBank/DDBJ whole genome shotgun (WGS) entry which is preliminary data.</text>
</comment>
<dbReference type="CDD" id="cd04301">
    <property type="entry name" value="NAT_SF"/>
    <property type="match status" value="1"/>
</dbReference>
<organism evidence="4 5">
    <name type="scientific">Microcella pacifica</name>
    <dbReference type="NCBI Taxonomy" id="2591847"/>
    <lineage>
        <taxon>Bacteria</taxon>
        <taxon>Bacillati</taxon>
        <taxon>Actinomycetota</taxon>
        <taxon>Actinomycetes</taxon>
        <taxon>Micrococcales</taxon>
        <taxon>Microbacteriaceae</taxon>
        <taxon>Microcella</taxon>
    </lineage>
</organism>
<dbReference type="PANTHER" id="PTHR43877">
    <property type="entry name" value="AMINOALKYLPHOSPHONATE N-ACETYLTRANSFERASE-RELATED-RELATED"/>
    <property type="match status" value="1"/>
</dbReference>
<dbReference type="Proteomes" id="UP000818266">
    <property type="component" value="Unassembled WGS sequence"/>
</dbReference>
<evidence type="ECO:0000256" key="2">
    <source>
        <dbReference type="ARBA" id="ARBA00023315"/>
    </source>
</evidence>
<accession>A0A9E5MJV3</accession>
<dbReference type="GO" id="GO:0016747">
    <property type="term" value="F:acyltransferase activity, transferring groups other than amino-acyl groups"/>
    <property type="evidence" value="ECO:0007669"/>
    <property type="project" value="InterPro"/>
</dbReference>
<sequence>MTGPILRKADRDEVVEMTNLLHLAHAELADRGLNFSGVDQTVATTRRRSFQGSTWVLEQDGQLIGMATLSMPPSSVLRNLSEVANVRRAAWLNQLAVHPDHRGDGHARTLFEKIRDEAIRRRAAFLGIDTARPAEDLVEIYLYWGFAEREVIQWPGKAYDSLVMTLALRPLPAMPAQA</sequence>
<keyword evidence="5" id="KW-1185">Reference proteome</keyword>
<evidence type="ECO:0000313" key="4">
    <source>
        <dbReference type="EMBL" id="NHF61816.1"/>
    </source>
</evidence>
<gene>
    <name evidence="4" type="ORF">FK219_000935</name>
</gene>
<reference evidence="4 5" key="1">
    <citation type="submission" date="2020-03" db="EMBL/GenBank/DDBJ databases">
        <title>Chryseoglobus sp. isolated from a deep-sea seamount.</title>
        <authorList>
            <person name="Zhang D.-C."/>
        </authorList>
    </citation>
    <scope>NUCLEOTIDE SEQUENCE [LARGE SCALE GENOMIC DNA]</scope>
    <source>
        <strain evidence="4 5">KN1116</strain>
    </source>
</reference>
<name>A0A9E5MJV3_9MICO</name>
<dbReference type="EMBL" id="VIKT02000001">
    <property type="protein sequence ID" value="NHF61816.1"/>
    <property type="molecule type" value="Genomic_DNA"/>
</dbReference>
<dbReference type="SUPFAM" id="SSF55729">
    <property type="entry name" value="Acyl-CoA N-acyltransferases (Nat)"/>
    <property type="match status" value="1"/>
</dbReference>
<evidence type="ECO:0000256" key="1">
    <source>
        <dbReference type="ARBA" id="ARBA00022679"/>
    </source>
</evidence>